<keyword evidence="3" id="KW-1185">Reference proteome</keyword>
<comment type="caution">
    <text evidence="2">The sequence shown here is derived from an EMBL/GenBank/DDBJ whole genome shotgun (WGS) entry which is preliminary data.</text>
</comment>
<accession>A0A0A0BRE1</accession>
<dbReference type="OrthoDB" id="9815258at2"/>
<protein>
    <submittedName>
        <fullName evidence="2">Uncharacterized protein</fullName>
    </submittedName>
</protein>
<gene>
    <name evidence="2" type="ORF">N869_07170</name>
</gene>
<organism evidence="2 3">
    <name type="scientific">Cellulomonas bogoriensis 69B4 = DSM 16987</name>
    <dbReference type="NCBI Taxonomy" id="1386082"/>
    <lineage>
        <taxon>Bacteria</taxon>
        <taxon>Bacillati</taxon>
        <taxon>Actinomycetota</taxon>
        <taxon>Actinomycetes</taxon>
        <taxon>Micrococcales</taxon>
        <taxon>Cellulomonadaceae</taxon>
        <taxon>Cellulomonas</taxon>
    </lineage>
</organism>
<sequence length="85" mass="8815">MIVGFVAICLVALVTHLRNRTWGLVSFAAALVLIAGGTALWGDRDTLSSAMLGTLLGIPALIGVLVARERRAKRATHAPPVTGPA</sequence>
<proteinExistence type="predicted"/>
<feature type="transmembrane region" description="Helical" evidence="1">
    <location>
        <begin position="47"/>
        <end position="67"/>
    </location>
</feature>
<dbReference type="AlphaFoldDB" id="A0A0A0BRE1"/>
<feature type="transmembrane region" description="Helical" evidence="1">
    <location>
        <begin position="21"/>
        <end position="41"/>
    </location>
</feature>
<keyword evidence="1" id="KW-0812">Transmembrane</keyword>
<keyword evidence="1" id="KW-0472">Membrane</keyword>
<reference evidence="2 3" key="1">
    <citation type="submission" date="2013-08" db="EMBL/GenBank/DDBJ databases">
        <title>Genome sequencing of Cellulomonas bogoriensis 69B4.</title>
        <authorList>
            <person name="Chen F."/>
            <person name="Li Y."/>
            <person name="Wang G."/>
        </authorList>
    </citation>
    <scope>NUCLEOTIDE SEQUENCE [LARGE SCALE GENOMIC DNA]</scope>
    <source>
        <strain evidence="2 3">69B4</strain>
    </source>
</reference>
<keyword evidence="1" id="KW-1133">Transmembrane helix</keyword>
<evidence type="ECO:0000313" key="2">
    <source>
        <dbReference type="EMBL" id="KGM10541.1"/>
    </source>
</evidence>
<dbReference type="Proteomes" id="UP000054314">
    <property type="component" value="Unassembled WGS sequence"/>
</dbReference>
<dbReference type="EMBL" id="AXCZ01000140">
    <property type="protein sequence ID" value="KGM10541.1"/>
    <property type="molecule type" value="Genomic_DNA"/>
</dbReference>
<dbReference type="RefSeq" id="WP_035061764.1">
    <property type="nucleotide sequence ID" value="NZ_AXCZ01000140.1"/>
</dbReference>
<evidence type="ECO:0000313" key="3">
    <source>
        <dbReference type="Proteomes" id="UP000054314"/>
    </source>
</evidence>
<evidence type="ECO:0000256" key="1">
    <source>
        <dbReference type="SAM" id="Phobius"/>
    </source>
</evidence>
<name>A0A0A0BRE1_9CELL</name>